<dbReference type="InterPro" id="IPR013762">
    <property type="entry name" value="Integrase-like_cat_sf"/>
</dbReference>
<name>A0AA37HII2_9HYPH</name>
<dbReference type="GO" id="GO:0015074">
    <property type="term" value="P:DNA integration"/>
    <property type="evidence" value="ECO:0007669"/>
    <property type="project" value="InterPro"/>
</dbReference>
<keyword evidence="4" id="KW-1185">Reference proteome</keyword>
<dbReference type="Gene3D" id="1.10.443.10">
    <property type="entry name" value="Intergrase catalytic core"/>
    <property type="match status" value="1"/>
</dbReference>
<dbReference type="AlphaFoldDB" id="A0AA37HII2"/>
<proteinExistence type="predicted"/>
<accession>A0AA37HII2</accession>
<dbReference type="EMBL" id="BPQJ01000064">
    <property type="protein sequence ID" value="GJD66422.1"/>
    <property type="molecule type" value="Genomic_DNA"/>
</dbReference>
<comment type="caution">
    <text evidence="3">The sequence shown here is derived from an EMBL/GenBank/DDBJ whole genome shotgun (WGS) entry which is preliminary data.</text>
</comment>
<organism evidence="3 4">
    <name type="scientific">Methylobacterium frigidaeris</name>
    <dbReference type="NCBI Taxonomy" id="2038277"/>
    <lineage>
        <taxon>Bacteria</taxon>
        <taxon>Pseudomonadati</taxon>
        <taxon>Pseudomonadota</taxon>
        <taxon>Alphaproteobacteria</taxon>
        <taxon>Hyphomicrobiales</taxon>
        <taxon>Methylobacteriaceae</taxon>
        <taxon>Methylobacterium</taxon>
    </lineage>
</organism>
<reference evidence="3" key="2">
    <citation type="submission" date="2021-08" db="EMBL/GenBank/DDBJ databases">
        <authorList>
            <person name="Tani A."/>
            <person name="Ola A."/>
            <person name="Ogura Y."/>
            <person name="Katsura K."/>
            <person name="Hayashi T."/>
        </authorList>
    </citation>
    <scope>NUCLEOTIDE SEQUENCE</scope>
    <source>
        <strain evidence="3">JCM 32048</strain>
    </source>
</reference>
<dbReference type="GO" id="GO:0006310">
    <property type="term" value="P:DNA recombination"/>
    <property type="evidence" value="ECO:0007669"/>
    <property type="project" value="UniProtKB-KW"/>
</dbReference>
<dbReference type="InterPro" id="IPR002104">
    <property type="entry name" value="Integrase_catalytic"/>
</dbReference>
<dbReference type="GO" id="GO:0003677">
    <property type="term" value="F:DNA binding"/>
    <property type="evidence" value="ECO:0007669"/>
    <property type="project" value="InterPro"/>
</dbReference>
<reference evidence="3" key="1">
    <citation type="journal article" date="2016" name="Front. Microbiol.">
        <title>Genome Sequence of the Piezophilic, Mesophilic Sulfate-Reducing Bacterium Desulfovibrio indicus J2T.</title>
        <authorList>
            <person name="Cao J."/>
            <person name="Maignien L."/>
            <person name="Shao Z."/>
            <person name="Alain K."/>
            <person name="Jebbar M."/>
        </authorList>
    </citation>
    <scope>NUCLEOTIDE SEQUENCE</scope>
    <source>
        <strain evidence="3">JCM 32048</strain>
    </source>
</reference>
<feature type="domain" description="Tyr recombinase" evidence="2">
    <location>
        <begin position="28"/>
        <end position="203"/>
    </location>
</feature>
<evidence type="ECO:0000256" key="1">
    <source>
        <dbReference type="ARBA" id="ARBA00023172"/>
    </source>
</evidence>
<evidence type="ECO:0000313" key="3">
    <source>
        <dbReference type="EMBL" id="GJD66422.1"/>
    </source>
</evidence>
<gene>
    <name evidence="3" type="ORF">MPEAHAMD_6620</name>
</gene>
<dbReference type="SUPFAM" id="SSF56349">
    <property type="entry name" value="DNA breaking-rejoining enzymes"/>
    <property type="match status" value="1"/>
</dbReference>
<evidence type="ECO:0000313" key="4">
    <source>
        <dbReference type="Proteomes" id="UP001055286"/>
    </source>
</evidence>
<dbReference type="PROSITE" id="PS51898">
    <property type="entry name" value="TYR_RECOMBINASE"/>
    <property type="match status" value="1"/>
</dbReference>
<protein>
    <recommendedName>
        <fullName evidence="2">Tyr recombinase domain-containing protein</fullName>
    </recommendedName>
</protein>
<dbReference type="Proteomes" id="UP001055286">
    <property type="component" value="Unassembled WGS sequence"/>
</dbReference>
<keyword evidence="1" id="KW-0233">DNA recombination</keyword>
<sequence>MFKAVERAHRLGLGPVFGEMRIGGDVQGQRTAFPAAWVQDKLLAEDALDGLNDEARRLVYLIAETGLRLSEAANLTAATIRLDDPVPHVRVRADSRRMKTEQSARDVPLVGVALLAMRAQPDGFPRYRDKAPQLSALVNKVLRGRDLLPGPGYSLYSLRHTFEDRLTAVEAPEKVMAALMGHKYHRPRYGAGPSLAQKQDWLQRIAFGSPARV</sequence>
<evidence type="ECO:0000259" key="2">
    <source>
        <dbReference type="PROSITE" id="PS51898"/>
    </source>
</evidence>
<dbReference type="InterPro" id="IPR011010">
    <property type="entry name" value="DNA_brk_join_enz"/>
</dbReference>